<feature type="region of interest" description="Disordered" evidence="5">
    <location>
        <begin position="378"/>
        <end position="422"/>
    </location>
</feature>
<dbReference type="GeneID" id="18936453"/>
<name>F4S3S9_MELLP</name>
<dbReference type="PANTHER" id="PTHR14150">
    <property type="entry name" value="U3 SMALL NUCLEOLAR RNA-ASSOCIATED PROTEIN 14"/>
    <property type="match status" value="1"/>
</dbReference>
<feature type="region of interest" description="Disordered" evidence="5">
    <location>
        <begin position="460"/>
        <end position="611"/>
    </location>
</feature>
<dbReference type="Pfam" id="PF04615">
    <property type="entry name" value="Utp14"/>
    <property type="match status" value="1"/>
</dbReference>
<feature type="compositionally biased region" description="Acidic residues" evidence="5">
    <location>
        <begin position="481"/>
        <end position="490"/>
    </location>
</feature>
<proteinExistence type="predicted"/>
<feature type="compositionally biased region" description="Acidic residues" evidence="5">
    <location>
        <begin position="411"/>
        <end position="422"/>
    </location>
</feature>
<dbReference type="KEGG" id="mlr:MELLADRAFT_93061"/>
<feature type="compositionally biased region" description="Low complexity" evidence="5">
    <location>
        <begin position="19"/>
        <end position="28"/>
    </location>
</feature>
<sequence length="841" mass="93034">MLDIGAESDNDSDEEGDRSSGSGSSQLDSQDESRADDLEIDLAEFDDLEEFAGIEDDSKLDALANMIDTMKSSASKRKEDHIDPEDQALSASQNKRRRILPARTEARDENEVFTGIDDDDTKKVDLASLISILPASHDVTNLKKSLRYLTKKSDKSAPLSAPLEPRLQQKIEREAAYDLTKVEMDKWNETIMAARGLSGKHTDGKNRFVVPSASAPKTKELDVNRWNMHFKPTNSLETEVLGMLSAGKMSSKKLKEEEDDLLQAKGLTAEQIKERAAELKMARELMFRAERKSKRVAKIKSKAFRRIHKREKTRQSIAEQGGELDMDFLQELDDIDGGERVKAEREKMELQRAKERVSLKHSSQGKWAKKVAGLKGLGNDANHATRERIRREELLTKKIAGQGEGDRESDGSDDDSDYDSDMDVDTIKKRALNELSALDSAKSEAPAKGLIGMKFMQTAMARKEREANEAEAQLRKALINAEDDASDDEQSGMKVQGNPGRLVFTPGSSSMVQQQTVIAQQETAEGSNASPQPNQSRATSSNKQHARASGSTTATKTPVNTASQRAVPTSKTPKPLHVTSEESNPWLSLDDATGGTTSHIKTLNPKHGKDSATIVAEKAKLKALKQKRKNKTEVLNAQNEAEIAIDLESFMVPRSIAGPSALGAMENEGKPGKEGDAIIRRDTVDGVGRTVFQQRELVSEAFADDGVVAQFEEEKRKEVESDAPQQVDVTIPGWGDWVGKGARKSKHSKKFIKKIPGIDPESRSDAKLSNVIISQKKHLKKVTKYQTKTLPFPFTSKSQHEHSLRQSLGPEFNTNLQHRHLVRPQVLSYPGQIIEPVQNPV</sequence>
<organism evidence="7">
    <name type="scientific">Melampsora larici-populina (strain 98AG31 / pathotype 3-4-7)</name>
    <name type="common">Poplar leaf rust fungus</name>
    <dbReference type="NCBI Taxonomy" id="747676"/>
    <lineage>
        <taxon>Eukaryota</taxon>
        <taxon>Fungi</taxon>
        <taxon>Dikarya</taxon>
        <taxon>Basidiomycota</taxon>
        <taxon>Pucciniomycotina</taxon>
        <taxon>Pucciniomycetes</taxon>
        <taxon>Pucciniales</taxon>
        <taxon>Melampsoraceae</taxon>
        <taxon>Melampsora</taxon>
    </lineage>
</organism>
<dbReference type="OrthoDB" id="277439at2759"/>
<keyword evidence="7" id="KW-1185">Reference proteome</keyword>
<accession>F4S3S9</accession>
<feature type="coiled-coil region" evidence="4">
    <location>
        <begin position="614"/>
        <end position="641"/>
    </location>
</feature>
<evidence type="ECO:0000313" key="6">
    <source>
        <dbReference type="EMBL" id="EGG00743.1"/>
    </source>
</evidence>
<comment type="subcellular location">
    <subcellularLocation>
        <location evidence="1">Nucleus</location>
        <location evidence="1">Nucleolus</location>
    </subcellularLocation>
</comment>
<feature type="compositionally biased region" description="Basic and acidic residues" evidence="5">
    <location>
        <begin position="461"/>
        <end position="474"/>
    </location>
</feature>
<feature type="compositionally biased region" description="Acidic residues" evidence="5">
    <location>
        <begin position="1"/>
        <end position="16"/>
    </location>
</feature>
<evidence type="ECO:0000256" key="3">
    <source>
        <dbReference type="ARBA" id="ARBA00023242"/>
    </source>
</evidence>
<keyword evidence="2" id="KW-0597">Phosphoprotein</keyword>
<dbReference type="AlphaFoldDB" id="F4S3S9"/>
<gene>
    <name evidence="6" type="ORF">MELLADRAFT_93061</name>
</gene>
<evidence type="ECO:0000256" key="1">
    <source>
        <dbReference type="ARBA" id="ARBA00004604"/>
    </source>
</evidence>
<feature type="compositionally biased region" description="Basic and acidic residues" evidence="5">
    <location>
        <begin position="383"/>
        <end position="396"/>
    </location>
</feature>
<feature type="region of interest" description="Disordered" evidence="5">
    <location>
        <begin position="1"/>
        <end position="39"/>
    </location>
</feature>
<dbReference type="GO" id="GO:0006364">
    <property type="term" value="P:rRNA processing"/>
    <property type="evidence" value="ECO:0007669"/>
    <property type="project" value="InterPro"/>
</dbReference>
<dbReference type="InParanoid" id="F4S3S9"/>
<keyword evidence="4" id="KW-0175">Coiled coil</keyword>
<dbReference type="RefSeq" id="XP_007416014.1">
    <property type="nucleotide sequence ID" value="XM_007415952.1"/>
</dbReference>
<dbReference type="Proteomes" id="UP000001072">
    <property type="component" value="Unassembled WGS sequence"/>
</dbReference>
<dbReference type="GO" id="GO:0032040">
    <property type="term" value="C:small-subunit processome"/>
    <property type="evidence" value="ECO:0007669"/>
    <property type="project" value="InterPro"/>
</dbReference>
<dbReference type="eggNOG" id="KOG2172">
    <property type="taxonomic scope" value="Eukaryota"/>
</dbReference>
<dbReference type="PANTHER" id="PTHR14150:SF12">
    <property type="entry name" value="U3 SMALL NUCLEOLAR RNA-ASSOCIATED PROTEIN 14 HOMOLOG A"/>
    <property type="match status" value="1"/>
</dbReference>
<dbReference type="FunCoup" id="F4S3S9">
    <property type="interactions" value="402"/>
</dbReference>
<protein>
    <recommendedName>
        <fullName evidence="8">Small-subunit processome</fullName>
    </recommendedName>
</protein>
<keyword evidence="3" id="KW-0539">Nucleus</keyword>
<dbReference type="HOGENOM" id="CLU_012635_1_0_1"/>
<dbReference type="EMBL" id="GL883144">
    <property type="protein sequence ID" value="EGG00743.1"/>
    <property type="molecule type" value="Genomic_DNA"/>
</dbReference>
<evidence type="ECO:0000256" key="4">
    <source>
        <dbReference type="SAM" id="Coils"/>
    </source>
</evidence>
<evidence type="ECO:0000313" key="7">
    <source>
        <dbReference type="Proteomes" id="UP000001072"/>
    </source>
</evidence>
<dbReference type="InterPro" id="IPR006709">
    <property type="entry name" value="SSU_processome_Utp14"/>
</dbReference>
<evidence type="ECO:0008006" key="8">
    <source>
        <dbReference type="Google" id="ProtNLM"/>
    </source>
</evidence>
<evidence type="ECO:0000256" key="5">
    <source>
        <dbReference type="SAM" id="MobiDB-lite"/>
    </source>
</evidence>
<feature type="region of interest" description="Disordered" evidence="5">
    <location>
        <begin position="71"/>
        <end position="103"/>
    </location>
</feature>
<evidence type="ECO:0000256" key="2">
    <source>
        <dbReference type="ARBA" id="ARBA00022553"/>
    </source>
</evidence>
<dbReference type="VEuPathDB" id="FungiDB:MELLADRAFT_93061"/>
<reference evidence="7" key="1">
    <citation type="journal article" date="2011" name="Proc. Natl. Acad. Sci. U.S.A.">
        <title>Obligate biotrophy features unraveled by the genomic analysis of rust fungi.</title>
        <authorList>
            <person name="Duplessis S."/>
            <person name="Cuomo C.A."/>
            <person name="Lin Y.-C."/>
            <person name="Aerts A."/>
            <person name="Tisserant E."/>
            <person name="Veneault-Fourrey C."/>
            <person name="Joly D.L."/>
            <person name="Hacquard S."/>
            <person name="Amselem J."/>
            <person name="Cantarel B.L."/>
            <person name="Chiu R."/>
            <person name="Coutinho P.M."/>
            <person name="Feau N."/>
            <person name="Field M."/>
            <person name="Frey P."/>
            <person name="Gelhaye E."/>
            <person name="Goldberg J."/>
            <person name="Grabherr M.G."/>
            <person name="Kodira C.D."/>
            <person name="Kohler A."/>
            <person name="Kuees U."/>
            <person name="Lindquist E.A."/>
            <person name="Lucas S.M."/>
            <person name="Mago R."/>
            <person name="Mauceli E."/>
            <person name="Morin E."/>
            <person name="Murat C."/>
            <person name="Pangilinan J.L."/>
            <person name="Park R."/>
            <person name="Pearson M."/>
            <person name="Quesneville H."/>
            <person name="Rouhier N."/>
            <person name="Sakthikumar S."/>
            <person name="Salamov A.A."/>
            <person name="Schmutz J."/>
            <person name="Selles B."/>
            <person name="Shapiro H."/>
            <person name="Tanguay P."/>
            <person name="Tuskan G.A."/>
            <person name="Henrissat B."/>
            <person name="Van de Peer Y."/>
            <person name="Rouze P."/>
            <person name="Ellis J.G."/>
            <person name="Dodds P.N."/>
            <person name="Schein J.E."/>
            <person name="Zhong S."/>
            <person name="Hamelin R.C."/>
            <person name="Grigoriev I.V."/>
            <person name="Szabo L.J."/>
            <person name="Martin F."/>
        </authorList>
    </citation>
    <scope>NUCLEOTIDE SEQUENCE [LARGE SCALE GENOMIC DNA]</scope>
    <source>
        <strain evidence="7">98AG31 / pathotype 3-4-7</strain>
    </source>
</reference>
<feature type="compositionally biased region" description="Polar residues" evidence="5">
    <location>
        <begin position="506"/>
        <end position="572"/>
    </location>
</feature>
<dbReference type="STRING" id="747676.F4S3S9"/>